<comment type="caution">
    <text evidence="1">The sequence shown here is derived from an EMBL/GenBank/DDBJ whole genome shotgun (WGS) entry which is preliminary data.</text>
</comment>
<dbReference type="Proteomes" id="UP001149090">
    <property type="component" value="Unassembled WGS sequence"/>
</dbReference>
<dbReference type="EMBL" id="JAPDFW010000144">
    <property type="protein sequence ID" value="KAJ5066373.1"/>
    <property type="molecule type" value="Genomic_DNA"/>
</dbReference>
<organism evidence="1 2">
    <name type="scientific">Anaeramoeba ignava</name>
    <name type="common">Anaerobic marine amoeba</name>
    <dbReference type="NCBI Taxonomy" id="1746090"/>
    <lineage>
        <taxon>Eukaryota</taxon>
        <taxon>Metamonada</taxon>
        <taxon>Anaeramoebidae</taxon>
        <taxon>Anaeramoeba</taxon>
    </lineage>
</organism>
<dbReference type="InterPro" id="IPR011009">
    <property type="entry name" value="Kinase-like_dom_sf"/>
</dbReference>
<accession>A0A9Q0R4N7</accession>
<gene>
    <name evidence="1" type="ORF">M0811_13653</name>
</gene>
<dbReference type="SUPFAM" id="SSF56112">
    <property type="entry name" value="Protein kinase-like (PK-like)"/>
    <property type="match status" value="1"/>
</dbReference>
<dbReference type="AlphaFoldDB" id="A0A9Q0R4N7"/>
<proteinExistence type="predicted"/>
<dbReference type="OrthoDB" id="5570127at2759"/>
<name>A0A9Q0R4N7_ANAIG</name>
<evidence type="ECO:0000313" key="1">
    <source>
        <dbReference type="EMBL" id="KAJ5066373.1"/>
    </source>
</evidence>
<reference evidence="1" key="1">
    <citation type="submission" date="2022-10" db="EMBL/GenBank/DDBJ databases">
        <title>Novel sulphate-reducing endosymbionts in the free-living metamonad Anaeramoeba.</title>
        <authorList>
            <person name="Jerlstrom-Hultqvist J."/>
            <person name="Cepicka I."/>
            <person name="Gallot-Lavallee L."/>
            <person name="Salas-Leiva D."/>
            <person name="Curtis B.A."/>
            <person name="Zahonova K."/>
            <person name="Pipaliya S."/>
            <person name="Dacks J."/>
            <person name="Roger A.J."/>
        </authorList>
    </citation>
    <scope>NUCLEOTIDE SEQUENCE</scope>
    <source>
        <strain evidence="1">BMAN</strain>
    </source>
</reference>
<sequence>MNMKIESDELLYEYKPNDVPMRLTPNIIGFMSNIGVEGTFSVVLTCSSLCFTKKEFSLENCLNLIIKDEMFSKRIEKVISNENYQTKISNYNQIDDYLIIDENFLDKMEKNVEKILNRINLLSPKESLENLNQNQNQNQNQKPINWYAKELIYHCSNIENISLIKPNFFPWF</sequence>
<keyword evidence="2" id="KW-1185">Reference proteome</keyword>
<protein>
    <submittedName>
        <fullName evidence="1">Transformation/transcription domain-associated protein</fullName>
    </submittedName>
</protein>
<evidence type="ECO:0000313" key="2">
    <source>
        <dbReference type="Proteomes" id="UP001149090"/>
    </source>
</evidence>